<evidence type="ECO:0000259" key="2">
    <source>
        <dbReference type="PROSITE" id="PS50250"/>
    </source>
</evidence>
<evidence type="ECO:0000313" key="4">
    <source>
        <dbReference type="Proteomes" id="UP000518752"/>
    </source>
</evidence>
<accession>A0A8H5I1I7</accession>
<dbReference type="InterPro" id="IPR045114">
    <property type="entry name" value="Csn12-like"/>
</dbReference>
<dbReference type="OrthoDB" id="10252687at2759"/>
<evidence type="ECO:0000256" key="1">
    <source>
        <dbReference type="ARBA" id="ARBA00025771"/>
    </source>
</evidence>
<comment type="caution">
    <text evidence="3">The sequence shown here is derived from an EMBL/GenBank/DDBJ whole genome shotgun (WGS) entry which is preliminary data.</text>
</comment>
<dbReference type="GO" id="GO:0003723">
    <property type="term" value="F:RNA binding"/>
    <property type="evidence" value="ECO:0007669"/>
    <property type="project" value="InterPro"/>
</dbReference>
<dbReference type="PANTHER" id="PTHR12732">
    <property type="entry name" value="UNCHARACTERIZED PROTEASOME COMPONENT REGION PCI-CONTAINING"/>
    <property type="match status" value="1"/>
</dbReference>
<dbReference type="Gene3D" id="1.10.10.10">
    <property type="entry name" value="Winged helix-like DNA-binding domain superfamily/Winged helix DNA-binding domain"/>
    <property type="match status" value="1"/>
</dbReference>
<dbReference type="EMBL" id="JAACJN010000003">
    <property type="protein sequence ID" value="KAF5393060.1"/>
    <property type="molecule type" value="Genomic_DNA"/>
</dbReference>
<name>A0A8H5I1I7_9AGAR</name>
<dbReference type="GO" id="GO:0016973">
    <property type="term" value="P:poly(A)+ mRNA export from nucleus"/>
    <property type="evidence" value="ECO:0007669"/>
    <property type="project" value="TreeGrafter"/>
</dbReference>
<dbReference type="AlphaFoldDB" id="A0A8H5I1I7"/>
<keyword evidence="4" id="KW-1185">Reference proteome</keyword>
<dbReference type="InterPro" id="IPR000717">
    <property type="entry name" value="PCI_dom"/>
</dbReference>
<dbReference type="SMART" id="SM00753">
    <property type="entry name" value="PAM"/>
    <property type="match status" value="1"/>
</dbReference>
<dbReference type="GO" id="GO:0000973">
    <property type="term" value="P:post-transcriptional tethering of RNA polymerase II gene DNA at nuclear periphery"/>
    <property type="evidence" value="ECO:0007669"/>
    <property type="project" value="TreeGrafter"/>
</dbReference>
<dbReference type="Pfam" id="PF01399">
    <property type="entry name" value="PCI"/>
    <property type="match status" value="1"/>
</dbReference>
<organism evidence="3 4">
    <name type="scientific">Collybiopsis confluens</name>
    <dbReference type="NCBI Taxonomy" id="2823264"/>
    <lineage>
        <taxon>Eukaryota</taxon>
        <taxon>Fungi</taxon>
        <taxon>Dikarya</taxon>
        <taxon>Basidiomycota</taxon>
        <taxon>Agaricomycotina</taxon>
        <taxon>Agaricomycetes</taxon>
        <taxon>Agaricomycetidae</taxon>
        <taxon>Agaricales</taxon>
        <taxon>Marasmiineae</taxon>
        <taxon>Omphalotaceae</taxon>
        <taxon>Collybiopsis</taxon>
    </lineage>
</organism>
<reference evidence="3 4" key="1">
    <citation type="journal article" date="2020" name="ISME J.">
        <title>Uncovering the hidden diversity of litter-decomposition mechanisms in mushroom-forming fungi.</title>
        <authorList>
            <person name="Floudas D."/>
            <person name="Bentzer J."/>
            <person name="Ahren D."/>
            <person name="Johansson T."/>
            <person name="Persson P."/>
            <person name="Tunlid A."/>
        </authorList>
    </citation>
    <scope>NUCLEOTIDE SEQUENCE [LARGE SCALE GENOMIC DNA]</scope>
    <source>
        <strain evidence="3 4">CBS 406.79</strain>
    </source>
</reference>
<dbReference type="PROSITE" id="PS50250">
    <property type="entry name" value="PCI"/>
    <property type="match status" value="1"/>
</dbReference>
<proteinExistence type="inferred from homology"/>
<dbReference type="Proteomes" id="UP000518752">
    <property type="component" value="Unassembled WGS sequence"/>
</dbReference>
<dbReference type="GO" id="GO:0006368">
    <property type="term" value="P:transcription elongation by RNA polymerase II"/>
    <property type="evidence" value="ECO:0007669"/>
    <property type="project" value="TreeGrafter"/>
</dbReference>
<dbReference type="PANTHER" id="PTHR12732:SF0">
    <property type="entry name" value="PCI DOMAIN-CONTAINING PROTEIN 2"/>
    <property type="match status" value="1"/>
</dbReference>
<protein>
    <recommendedName>
        <fullName evidence="2">PCI domain-containing protein</fullName>
    </recommendedName>
</protein>
<dbReference type="InterPro" id="IPR036388">
    <property type="entry name" value="WH-like_DNA-bd_sf"/>
</dbReference>
<feature type="domain" description="PCI" evidence="2">
    <location>
        <begin position="214"/>
        <end position="397"/>
    </location>
</feature>
<dbReference type="GO" id="GO:0003690">
    <property type="term" value="F:double-stranded DNA binding"/>
    <property type="evidence" value="ECO:0007669"/>
    <property type="project" value="InterPro"/>
</dbReference>
<gene>
    <name evidence="3" type="ORF">D9757_001115</name>
</gene>
<evidence type="ECO:0000313" key="3">
    <source>
        <dbReference type="EMBL" id="KAF5393060.1"/>
    </source>
</evidence>
<comment type="similarity">
    <text evidence="1">Belongs to the CSN12 family.</text>
</comment>
<dbReference type="GO" id="GO:0070390">
    <property type="term" value="C:transcription export complex 2"/>
    <property type="evidence" value="ECO:0007669"/>
    <property type="project" value="TreeGrafter"/>
</dbReference>
<sequence length="411" mass="47672">MDFTTFLSQLNDALIAENGANLAYLLRPTSPHGKNFVKEFRNPPPTQESLERNYKGSIQSPWDEIAIKYVLVCYNVARRRPQDAYREHSALVQAFSRRYFTENRGWTLPALFSLLRDLRDLAFDADFYAKYNGQKSECMEDAARKIADAFTNCVTDRISPPDQSRKWGVYYVVGLVLKSYFRLRRISLSKNILRALEVHRDIPALSQFPRSHQVTFRYYLGMIHFLNEDHAKAEEELTLAFYHCHVEAHSNQERILAYLLPLRLLKGHLPSDELMQRFPTLSEIFMPFVDAIRLGDVTAFDQALEQRGSKLVDLNLMLTMERAREVCLRGLFRRVWVASDKNNRIPIPMFHCALRISGIDVDQEEAECLVANQIYKGFMRGYISHEKQMVVLANINAFPRLADRPNPLNML</sequence>